<accession>A0A7R9IBH0</accession>
<name>A0A7R9IBH0_9NEOP</name>
<reference evidence="2" key="1">
    <citation type="submission" date="2020-11" db="EMBL/GenBank/DDBJ databases">
        <authorList>
            <person name="Tran Van P."/>
        </authorList>
    </citation>
    <scope>NUCLEOTIDE SEQUENCE</scope>
</reference>
<organism evidence="2">
    <name type="scientific">Timema tahoe</name>
    <dbReference type="NCBI Taxonomy" id="61484"/>
    <lineage>
        <taxon>Eukaryota</taxon>
        <taxon>Metazoa</taxon>
        <taxon>Ecdysozoa</taxon>
        <taxon>Arthropoda</taxon>
        <taxon>Hexapoda</taxon>
        <taxon>Insecta</taxon>
        <taxon>Pterygota</taxon>
        <taxon>Neoptera</taxon>
        <taxon>Polyneoptera</taxon>
        <taxon>Phasmatodea</taxon>
        <taxon>Timematodea</taxon>
        <taxon>Timematoidea</taxon>
        <taxon>Timematidae</taxon>
        <taxon>Timema</taxon>
    </lineage>
</organism>
<dbReference type="EMBL" id="OE000675">
    <property type="protein sequence ID" value="CAD7454679.1"/>
    <property type="molecule type" value="Genomic_DNA"/>
</dbReference>
<protein>
    <submittedName>
        <fullName evidence="2">Uncharacterized protein</fullName>
    </submittedName>
</protein>
<evidence type="ECO:0000313" key="2">
    <source>
        <dbReference type="EMBL" id="CAD7454679.1"/>
    </source>
</evidence>
<gene>
    <name evidence="2" type="ORF">TTEB3V08_LOCUS2776</name>
</gene>
<sequence length="208" mass="22920">MSVRALRVRSQAVQHVYLCRYKHVAGAVELGGGRSSWTVVVAVFSVVERSGETLYLHYNDDFSLKVYSVCFSLTVTCSDLGMTAETSTEFYVREIKDMVNITQRLIADVHPTEIRTSISPSLVVWLNTTGALANYATKTGYVWSCLAMFGAPGSRPVRTTLEPPLHIEVNPHLRGGRVENHLGKATPSSPDRDSNLDLPVLGSRAQHD</sequence>
<dbReference type="AlphaFoldDB" id="A0A7R9IBH0"/>
<evidence type="ECO:0000256" key="1">
    <source>
        <dbReference type="SAM" id="MobiDB-lite"/>
    </source>
</evidence>
<feature type="region of interest" description="Disordered" evidence="1">
    <location>
        <begin position="176"/>
        <end position="208"/>
    </location>
</feature>
<proteinExistence type="predicted"/>